<evidence type="ECO:0000313" key="8">
    <source>
        <dbReference type="EMBL" id="EPS64734.1"/>
    </source>
</evidence>
<dbReference type="SUPFAM" id="SSF103473">
    <property type="entry name" value="MFS general substrate transporter"/>
    <property type="match status" value="1"/>
</dbReference>
<keyword evidence="4 7" id="KW-1133">Transmembrane helix</keyword>
<evidence type="ECO:0000256" key="5">
    <source>
        <dbReference type="ARBA" id="ARBA00023136"/>
    </source>
</evidence>
<dbReference type="InterPro" id="IPR000109">
    <property type="entry name" value="POT_fam"/>
</dbReference>
<keyword evidence="9" id="KW-1185">Reference proteome</keyword>
<evidence type="ECO:0000256" key="7">
    <source>
        <dbReference type="SAM" id="Phobius"/>
    </source>
</evidence>
<proteinExistence type="inferred from homology"/>
<comment type="caution">
    <text evidence="8">The sequence shown here is derived from an EMBL/GenBank/DDBJ whole genome shotgun (WGS) entry which is preliminary data.</text>
</comment>
<dbReference type="Gene3D" id="1.20.1250.20">
    <property type="entry name" value="MFS general substrate transporter like domains"/>
    <property type="match status" value="1"/>
</dbReference>
<feature type="non-terminal residue" evidence="8">
    <location>
        <position position="1"/>
    </location>
</feature>
<feature type="transmembrane region" description="Helical" evidence="7">
    <location>
        <begin position="111"/>
        <end position="132"/>
    </location>
</feature>
<evidence type="ECO:0008006" key="10">
    <source>
        <dbReference type="Google" id="ProtNLM"/>
    </source>
</evidence>
<evidence type="ECO:0000256" key="3">
    <source>
        <dbReference type="ARBA" id="ARBA00022692"/>
    </source>
</evidence>
<dbReference type="InterPro" id="IPR036259">
    <property type="entry name" value="MFS_trans_sf"/>
</dbReference>
<feature type="non-terminal residue" evidence="8">
    <location>
        <position position="300"/>
    </location>
</feature>
<name>S8CCP3_9LAMI</name>
<keyword evidence="5 7" id="KW-0472">Membrane</keyword>
<sequence length="300" mass="32590">VSAGCVSEAGVPFLNENDVVEGRVDCKGRPVLRSRSGCWKSAAFLIGVEVPERFGYYGISSNLITYLTGPLGQSTASAAANVNAWSGASSLLPLFVAFFADSFLGRHRTILLASALYILGLGCLTLSAVIYSSGCQTTTNASSCSPPGLQIVLFFISLYTVALAQSGHKPCLQAFGADQFDENDPRECKAKSSFFNWWYFSSCAGILVALIFLSYIQDNLNWGLGFGIPCIFLCFGLIVYLLGTYTYRFPVETDQPNPFLRIGRVFIRAARNWHASDSAVSSVAEAQGVLLQEGFQQYKY</sequence>
<feature type="transmembrane region" description="Helical" evidence="7">
    <location>
        <begin position="84"/>
        <end position="104"/>
    </location>
</feature>
<evidence type="ECO:0000256" key="4">
    <source>
        <dbReference type="ARBA" id="ARBA00022989"/>
    </source>
</evidence>
<accession>S8CCP3</accession>
<feature type="transmembrane region" description="Helical" evidence="7">
    <location>
        <begin position="147"/>
        <end position="164"/>
    </location>
</feature>
<evidence type="ECO:0000256" key="2">
    <source>
        <dbReference type="ARBA" id="ARBA00005982"/>
    </source>
</evidence>
<keyword evidence="3 7" id="KW-0812">Transmembrane</keyword>
<dbReference type="OrthoDB" id="8904098at2759"/>
<gene>
    <name evidence="8" type="ORF">M569_10046</name>
</gene>
<dbReference type="AlphaFoldDB" id="S8CCP3"/>
<dbReference type="GO" id="GO:0022857">
    <property type="term" value="F:transmembrane transporter activity"/>
    <property type="evidence" value="ECO:0007669"/>
    <property type="project" value="InterPro"/>
</dbReference>
<feature type="transmembrane region" description="Helical" evidence="7">
    <location>
        <begin position="196"/>
        <end position="216"/>
    </location>
</feature>
<dbReference type="Pfam" id="PF00854">
    <property type="entry name" value="PTR2"/>
    <property type="match status" value="1"/>
</dbReference>
<comment type="subcellular location">
    <subcellularLocation>
        <location evidence="1">Membrane</location>
        <topology evidence="1">Multi-pass membrane protein</topology>
    </subcellularLocation>
</comment>
<organism evidence="8 9">
    <name type="scientific">Genlisea aurea</name>
    <dbReference type="NCBI Taxonomy" id="192259"/>
    <lineage>
        <taxon>Eukaryota</taxon>
        <taxon>Viridiplantae</taxon>
        <taxon>Streptophyta</taxon>
        <taxon>Embryophyta</taxon>
        <taxon>Tracheophyta</taxon>
        <taxon>Spermatophyta</taxon>
        <taxon>Magnoliopsida</taxon>
        <taxon>eudicotyledons</taxon>
        <taxon>Gunneridae</taxon>
        <taxon>Pentapetalae</taxon>
        <taxon>asterids</taxon>
        <taxon>lamiids</taxon>
        <taxon>Lamiales</taxon>
        <taxon>Lentibulariaceae</taxon>
        <taxon>Genlisea</taxon>
    </lineage>
</organism>
<protein>
    <recommendedName>
        <fullName evidence="10">Proton-dependent oligopeptide transport family protein</fullName>
    </recommendedName>
</protein>
<evidence type="ECO:0000256" key="6">
    <source>
        <dbReference type="ARBA" id="ARBA00044504"/>
    </source>
</evidence>
<dbReference type="PANTHER" id="PTHR11654">
    <property type="entry name" value="OLIGOPEPTIDE TRANSPORTER-RELATED"/>
    <property type="match status" value="1"/>
</dbReference>
<evidence type="ECO:0000256" key="1">
    <source>
        <dbReference type="ARBA" id="ARBA00004141"/>
    </source>
</evidence>
<dbReference type="EMBL" id="AUSU01004641">
    <property type="protein sequence ID" value="EPS64734.1"/>
    <property type="molecule type" value="Genomic_DNA"/>
</dbReference>
<dbReference type="Proteomes" id="UP000015453">
    <property type="component" value="Unassembled WGS sequence"/>
</dbReference>
<evidence type="ECO:0000313" key="9">
    <source>
        <dbReference type="Proteomes" id="UP000015453"/>
    </source>
</evidence>
<feature type="transmembrane region" description="Helical" evidence="7">
    <location>
        <begin position="222"/>
        <end position="242"/>
    </location>
</feature>
<reference evidence="8 9" key="1">
    <citation type="journal article" date="2013" name="BMC Genomics">
        <title>The miniature genome of a carnivorous plant Genlisea aurea contains a low number of genes and short non-coding sequences.</title>
        <authorList>
            <person name="Leushkin E.V."/>
            <person name="Sutormin R.A."/>
            <person name="Nabieva E.R."/>
            <person name="Penin A.A."/>
            <person name="Kondrashov A.S."/>
            <person name="Logacheva M.D."/>
        </authorList>
    </citation>
    <scope>NUCLEOTIDE SEQUENCE [LARGE SCALE GENOMIC DNA]</scope>
</reference>
<comment type="similarity">
    <text evidence="6">Belongs to the major facilitator superfamily. Phosphate:H(+) symporter (TC 2.A.1.9) family.</text>
</comment>
<comment type="similarity">
    <text evidence="2">Belongs to the major facilitator superfamily. Proton-dependent oligopeptide transporter (POT/PTR) (TC 2.A.17) family.</text>
</comment>
<dbReference type="GO" id="GO:0016020">
    <property type="term" value="C:membrane"/>
    <property type="evidence" value="ECO:0007669"/>
    <property type="project" value="UniProtKB-SubCell"/>
</dbReference>